<protein>
    <submittedName>
        <fullName evidence="4">tRNA (N6-threonylcarbamoyladenosine(37)-N6)-methyltransferase TrmO</fullName>
    </submittedName>
</protein>
<dbReference type="CDD" id="cd09281">
    <property type="entry name" value="UPF0066"/>
    <property type="match status" value="1"/>
</dbReference>
<dbReference type="InterPro" id="IPR041369">
    <property type="entry name" value="TrmO_C"/>
</dbReference>
<sequence length="233" mass="25555">MHLSPIGTILTPYKEKFAIPRQPGLVSSAVGEIHLFDDYADPNGFRGIEQFSHLWLLFQFHQTADRGWSPLVRPPRLGGNAKLGVFATRSTHRPNGIGLSVVEFAGLSTTKGKTVLKVRGMDLMDGTPILDIKPYLPYADALPLAQGGFANEIPDNQMPVSFHPNLAPALAKAEQLHPGITELISQVLAQDPRPAYKKHQPQIQEFGVKLGAFNIRWQVENGQSLVTAIVPLN</sequence>
<dbReference type="InterPro" id="IPR023370">
    <property type="entry name" value="TrmO-like_N"/>
</dbReference>
<dbReference type="PANTHER" id="PTHR12818">
    <property type="entry name" value="TRNA (ADENINE(37)-N6)-METHYLTRANSFERASE"/>
    <property type="match status" value="1"/>
</dbReference>
<feature type="domain" description="TsaA-like" evidence="3">
    <location>
        <begin position="3"/>
        <end position="144"/>
    </location>
</feature>
<dbReference type="InterPro" id="IPR036413">
    <property type="entry name" value="YaeB-like_sf"/>
</dbReference>
<dbReference type="Pfam" id="PF18389">
    <property type="entry name" value="TrmO_C"/>
    <property type="match status" value="1"/>
</dbReference>
<dbReference type="Gene3D" id="2.40.30.70">
    <property type="entry name" value="YaeB-like"/>
    <property type="match status" value="1"/>
</dbReference>
<evidence type="ECO:0000313" key="4">
    <source>
        <dbReference type="EMBL" id="GAA0365284.1"/>
    </source>
</evidence>
<evidence type="ECO:0000256" key="2">
    <source>
        <dbReference type="ARBA" id="ARBA00033753"/>
    </source>
</evidence>
<evidence type="ECO:0000259" key="3">
    <source>
        <dbReference type="PROSITE" id="PS51668"/>
    </source>
</evidence>
<keyword evidence="5" id="KW-1185">Reference proteome</keyword>
<dbReference type="InterPro" id="IPR040372">
    <property type="entry name" value="YaeB-like"/>
</dbReference>
<dbReference type="Gene3D" id="3.30.2310.10">
    <property type="entry name" value="YaeB-like"/>
    <property type="match status" value="1"/>
</dbReference>
<dbReference type="Proteomes" id="UP001501757">
    <property type="component" value="Unassembled WGS sequence"/>
</dbReference>
<comment type="caution">
    <text evidence="4">The sequence shown here is derived from an EMBL/GenBank/DDBJ whole genome shotgun (WGS) entry which is preliminary data.</text>
</comment>
<comment type="similarity">
    <text evidence="2">Belongs to the tRNA methyltransferase O family.</text>
</comment>
<evidence type="ECO:0000313" key="5">
    <source>
        <dbReference type="Proteomes" id="UP001501757"/>
    </source>
</evidence>
<dbReference type="PROSITE" id="PS01318">
    <property type="entry name" value="TSAA_1"/>
    <property type="match status" value="1"/>
</dbReference>
<dbReference type="SUPFAM" id="SSF118196">
    <property type="entry name" value="YaeB-like"/>
    <property type="match status" value="1"/>
</dbReference>
<gene>
    <name evidence="4" type="primary">tsaA</name>
    <name evidence="4" type="ORF">GCM10009092_32070</name>
</gene>
<evidence type="ECO:0000256" key="1">
    <source>
        <dbReference type="ARBA" id="ARBA00022691"/>
    </source>
</evidence>
<dbReference type="Pfam" id="PF01980">
    <property type="entry name" value="TrmO_N"/>
    <property type="match status" value="1"/>
</dbReference>
<dbReference type="NCBIfam" id="TIGR00104">
    <property type="entry name" value="tRNA_TsaA"/>
    <property type="match status" value="1"/>
</dbReference>
<dbReference type="PROSITE" id="PS51668">
    <property type="entry name" value="TSAA_2"/>
    <property type="match status" value="1"/>
</dbReference>
<dbReference type="PANTHER" id="PTHR12818:SF0">
    <property type="entry name" value="TRNA (ADENINE(37)-N6)-METHYLTRANSFERASE"/>
    <property type="match status" value="1"/>
</dbReference>
<dbReference type="InterPro" id="IPR036414">
    <property type="entry name" value="YaeB_N_sf"/>
</dbReference>
<name>A0ABN0XIR7_9ALTE</name>
<organism evidence="4 5">
    <name type="scientific">Bowmanella denitrificans</name>
    <dbReference type="NCBI Taxonomy" id="366582"/>
    <lineage>
        <taxon>Bacteria</taxon>
        <taxon>Pseudomonadati</taxon>
        <taxon>Pseudomonadota</taxon>
        <taxon>Gammaproteobacteria</taxon>
        <taxon>Alteromonadales</taxon>
        <taxon>Alteromonadaceae</taxon>
        <taxon>Bowmanella</taxon>
    </lineage>
</organism>
<reference evidence="4 5" key="1">
    <citation type="journal article" date="2019" name="Int. J. Syst. Evol. Microbiol.">
        <title>The Global Catalogue of Microorganisms (GCM) 10K type strain sequencing project: providing services to taxonomists for standard genome sequencing and annotation.</title>
        <authorList>
            <consortium name="The Broad Institute Genomics Platform"/>
            <consortium name="The Broad Institute Genome Sequencing Center for Infectious Disease"/>
            <person name="Wu L."/>
            <person name="Ma J."/>
        </authorList>
    </citation>
    <scope>NUCLEOTIDE SEQUENCE [LARGE SCALE GENOMIC DNA]</scope>
    <source>
        <strain evidence="4 5">JCM 13378</strain>
    </source>
</reference>
<proteinExistence type="inferred from homology"/>
<dbReference type="InterPro" id="IPR023368">
    <property type="entry name" value="UPF0066_cons_site"/>
</dbReference>
<dbReference type="EMBL" id="BAAAEI010000020">
    <property type="protein sequence ID" value="GAA0365284.1"/>
    <property type="molecule type" value="Genomic_DNA"/>
</dbReference>
<accession>A0ABN0XIR7</accession>
<keyword evidence="1" id="KW-0949">S-adenosyl-L-methionine</keyword>
<dbReference type="RefSeq" id="WP_343846248.1">
    <property type="nucleotide sequence ID" value="NZ_BAAAEI010000020.1"/>
</dbReference>